<protein>
    <submittedName>
        <fullName evidence="1">Uncharacterized protein</fullName>
    </submittedName>
</protein>
<accession>A0A520MGP8</accession>
<dbReference type="Proteomes" id="UP000315782">
    <property type="component" value="Unassembled WGS sequence"/>
</dbReference>
<name>A0A520MGP8_9GAMM</name>
<dbReference type="EMBL" id="SHBI01000019">
    <property type="protein sequence ID" value="RZO20380.1"/>
    <property type="molecule type" value="Genomic_DNA"/>
</dbReference>
<organism evidence="1 2">
    <name type="scientific">SAR86 cluster bacterium</name>
    <dbReference type="NCBI Taxonomy" id="2030880"/>
    <lineage>
        <taxon>Bacteria</taxon>
        <taxon>Pseudomonadati</taxon>
        <taxon>Pseudomonadota</taxon>
        <taxon>Gammaproteobacteria</taxon>
        <taxon>SAR86 cluster</taxon>
    </lineage>
</organism>
<reference evidence="1 2" key="1">
    <citation type="submission" date="2019-02" db="EMBL/GenBank/DDBJ databases">
        <title>Prokaryotic population dynamics and viral predation in marine succession experiment using metagenomics: the confinement effect.</title>
        <authorList>
            <person name="Haro-Moreno J.M."/>
            <person name="Rodriguez-Valera F."/>
            <person name="Lopez-Perez M."/>
        </authorList>
    </citation>
    <scope>NUCLEOTIDE SEQUENCE [LARGE SCALE GENOMIC DNA]</scope>
    <source>
        <strain evidence="1">MED-G163</strain>
    </source>
</reference>
<proteinExistence type="predicted"/>
<dbReference type="AlphaFoldDB" id="A0A520MGP8"/>
<feature type="non-terminal residue" evidence="1">
    <location>
        <position position="1"/>
    </location>
</feature>
<evidence type="ECO:0000313" key="2">
    <source>
        <dbReference type="Proteomes" id="UP000315782"/>
    </source>
</evidence>
<comment type="caution">
    <text evidence="1">The sequence shown here is derived from an EMBL/GenBank/DDBJ whole genome shotgun (WGS) entry which is preliminary data.</text>
</comment>
<gene>
    <name evidence="1" type="ORF">EVA96_02925</name>
</gene>
<sequence length="84" mass="9625">SMFVDIDSTSIELNDKNVAIRCIDPTNSDAASLELTEEDEGYSINYWDGYSLAESEEDKDLKKALKIFKRLAKKMAKNLRRFSQ</sequence>
<evidence type="ECO:0000313" key="1">
    <source>
        <dbReference type="EMBL" id="RZO20380.1"/>
    </source>
</evidence>